<comment type="caution">
    <text evidence="1">The sequence shown here is derived from an EMBL/GenBank/DDBJ whole genome shotgun (WGS) entry which is preliminary data.</text>
</comment>
<dbReference type="STRING" id="1797714.A3D04_01180"/>
<organism evidence="1 2">
    <name type="scientific">Candidatus Curtissbacteria bacterium RIFCSPHIGHO2_02_FULL_40_16b</name>
    <dbReference type="NCBI Taxonomy" id="1797714"/>
    <lineage>
        <taxon>Bacteria</taxon>
        <taxon>Candidatus Curtissiibacteriota</taxon>
    </lineage>
</organism>
<protein>
    <submittedName>
        <fullName evidence="1">Uncharacterized protein</fullName>
    </submittedName>
</protein>
<reference evidence="1 2" key="1">
    <citation type="journal article" date="2016" name="Nat. Commun.">
        <title>Thousands of microbial genomes shed light on interconnected biogeochemical processes in an aquifer system.</title>
        <authorList>
            <person name="Anantharaman K."/>
            <person name="Brown C.T."/>
            <person name="Hug L.A."/>
            <person name="Sharon I."/>
            <person name="Castelle C.J."/>
            <person name="Probst A.J."/>
            <person name="Thomas B.C."/>
            <person name="Singh A."/>
            <person name="Wilkins M.J."/>
            <person name="Karaoz U."/>
            <person name="Brodie E.L."/>
            <person name="Williams K.H."/>
            <person name="Hubbard S.S."/>
            <person name="Banfield J.F."/>
        </authorList>
    </citation>
    <scope>NUCLEOTIDE SEQUENCE [LARGE SCALE GENOMIC DNA]</scope>
</reference>
<accession>A0A1F5G9S2</accession>
<dbReference type="InterPro" id="IPR011856">
    <property type="entry name" value="tRNA_endonuc-like_dom_sf"/>
</dbReference>
<dbReference type="SUPFAM" id="SSF160975">
    <property type="entry name" value="AF1531-like"/>
    <property type="match status" value="1"/>
</dbReference>
<sequence>MRIYGGTSVEGYYMNITGHIKSEVGAAADEYILNVDTDEYVEYLFDRFSLQPILKDEKRKVSLERLKRWRDISEDFYTQAGRVEVEQFKIGYPILVNDKTVEVFGLDWGLAFSAHDWTLDQSGGHIFAMVDKTTTSVQDEIKLIDRVISNKNILIEDKNPQLKETIKRIVEDRKKKVSEDFEDFEKLVKEIDIPLEVIKKDAIKEISFGVKPEIKSLVPPKANPKEKYVLDRQKVLTIAEIVDNVAKNFEAAPKSYNNFEEERLRDIILSSLNSVFSGRATAETFRNRGKTDIYLNIEKGCILVIECKWWNGKGTLDEAVDQLFRYLTWRENYGVIILFSKNKGFSNVLDTVASTLKNNQSYSSGFQVTSQSNFMSNHTFPDDSEKIVEVHTLAYNLYSGSANSTNLQ</sequence>
<dbReference type="AlphaFoldDB" id="A0A1F5G9S2"/>
<evidence type="ECO:0000313" key="1">
    <source>
        <dbReference type="EMBL" id="OGD88596.1"/>
    </source>
</evidence>
<gene>
    <name evidence="1" type="ORF">A3D04_01180</name>
</gene>
<dbReference type="GO" id="GO:0003676">
    <property type="term" value="F:nucleic acid binding"/>
    <property type="evidence" value="ECO:0007669"/>
    <property type="project" value="InterPro"/>
</dbReference>
<dbReference type="Proteomes" id="UP000177369">
    <property type="component" value="Unassembled WGS sequence"/>
</dbReference>
<dbReference type="Gene3D" id="3.40.1350.10">
    <property type="match status" value="1"/>
</dbReference>
<name>A0A1F5G9S2_9BACT</name>
<proteinExistence type="predicted"/>
<dbReference type="EMBL" id="MFBD01000023">
    <property type="protein sequence ID" value="OGD88596.1"/>
    <property type="molecule type" value="Genomic_DNA"/>
</dbReference>
<evidence type="ECO:0000313" key="2">
    <source>
        <dbReference type="Proteomes" id="UP000177369"/>
    </source>
</evidence>